<reference evidence="1 2" key="1">
    <citation type="submission" date="2018-03" db="EMBL/GenBank/DDBJ databases">
        <title>Genomic Encyclopedia of Archaeal and Bacterial Type Strains, Phase II (KMG-II): from individual species to whole genera.</title>
        <authorList>
            <person name="Goeker M."/>
        </authorList>
    </citation>
    <scope>NUCLEOTIDE SEQUENCE [LARGE SCALE GENOMIC DNA]</scope>
    <source>
        <strain evidence="1 2">DSM 45416</strain>
    </source>
</reference>
<accession>A0A2T0U1V7</accession>
<comment type="caution">
    <text evidence="1">The sequence shown here is derived from an EMBL/GenBank/DDBJ whole genome shotgun (WGS) entry which is preliminary data.</text>
</comment>
<dbReference type="Proteomes" id="UP000239210">
    <property type="component" value="Unassembled WGS sequence"/>
</dbReference>
<gene>
    <name evidence="1" type="ORF">LY71_101267</name>
</gene>
<evidence type="ECO:0000313" key="1">
    <source>
        <dbReference type="EMBL" id="PRY51895.1"/>
    </source>
</evidence>
<name>A0A2T0U1V7_9ACTN</name>
<evidence type="ECO:0000313" key="2">
    <source>
        <dbReference type="Proteomes" id="UP000239210"/>
    </source>
</evidence>
<protein>
    <submittedName>
        <fullName evidence="1">Uncharacterized protein</fullName>
    </submittedName>
</protein>
<dbReference type="AlphaFoldDB" id="A0A2T0U1V7"/>
<dbReference type="EMBL" id="PVTG01000001">
    <property type="protein sequence ID" value="PRY51895.1"/>
    <property type="molecule type" value="Genomic_DNA"/>
</dbReference>
<proteinExistence type="predicted"/>
<sequence length="65" mass="6815">MVGSLELGYPTFDLPAEDAADLRTTLYTAEPGTPSDDALRLLASWAATHAAPTVDDAATPVTERP</sequence>
<keyword evidence="2" id="KW-1185">Reference proteome</keyword>
<organism evidence="1 2">
    <name type="scientific">Geodermatophilus tzadiensis</name>
    <dbReference type="NCBI Taxonomy" id="1137988"/>
    <lineage>
        <taxon>Bacteria</taxon>
        <taxon>Bacillati</taxon>
        <taxon>Actinomycetota</taxon>
        <taxon>Actinomycetes</taxon>
        <taxon>Geodermatophilales</taxon>
        <taxon>Geodermatophilaceae</taxon>
        <taxon>Geodermatophilus</taxon>
    </lineage>
</organism>